<sequence>MKVKLSYLLTLGALLLTLFASGQDFSSKKQYRAAIRAERAEKDMEFATADKSPIAHADRVKFRGLNYFKPDLSYKIMAKLEIFSNPDTIKMVTTTDRRPLYLVFGEVQFTLKNNEYRLTIYRNIDLMTKPGYESYLFLPFTDLTSGAASYGGGRYIDLEFNNDGLVEIDFNRAYNPYCVYNKKYSCPVPPEGNFLNTAIKAGEKNYVH</sequence>
<gene>
    <name evidence="2" type="ORF">TBC1_12205</name>
</gene>
<feature type="chain" id="PRO_5006633631" description="DUF1684 domain-containing protein" evidence="1">
    <location>
        <begin position="23"/>
        <end position="208"/>
    </location>
</feature>
<dbReference type="Pfam" id="PF07920">
    <property type="entry name" value="DUF1684"/>
    <property type="match status" value="1"/>
</dbReference>
<accession>A0A0S7C577</accession>
<name>A0A0S7C577_9BACT</name>
<dbReference type="Proteomes" id="UP000053091">
    <property type="component" value="Unassembled WGS sequence"/>
</dbReference>
<feature type="signal peptide" evidence="1">
    <location>
        <begin position="1"/>
        <end position="22"/>
    </location>
</feature>
<evidence type="ECO:0000256" key="1">
    <source>
        <dbReference type="SAM" id="SignalP"/>
    </source>
</evidence>
<dbReference type="RefSeq" id="WP_062043629.1">
    <property type="nucleotide sequence ID" value="NZ_DF968183.1"/>
</dbReference>
<evidence type="ECO:0000313" key="2">
    <source>
        <dbReference type="EMBL" id="GAP44400.1"/>
    </source>
</evidence>
<protein>
    <recommendedName>
        <fullName evidence="4">DUF1684 domain-containing protein</fullName>
    </recommendedName>
</protein>
<evidence type="ECO:0000313" key="3">
    <source>
        <dbReference type="Proteomes" id="UP000053091"/>
    </source>
</evidence>
<dbReference type="STRING" id="1678841.TBC1_12205"/>
<dbReference type="EMBL" id="DF968183">
    <property type="protein sequence ID" value="GAP44400.1"/>
    <property type="molecule type" value="Genomic_DNA"/>
</dbReference>
<organism evidence="2">
    <name type="scientific">Lentimicrobium saccharophilum</name>
    <dbReference type="NCBI Taxonomy" id="1678841"/>
    <lineage>
        <taxon>Bacteria</taxon>
        <taxon>Pseudomonadati</taxon>
        <taxon>Bacteroidota</taxon>
        <taxon>Bacteroidia</taxon>
        <taxon>Bacteroidales</taxon>
        <taxon>Lentimicrobiaceae</taxon>
        <taxon>Lentimicrobium</taxon>
    </lineage>
</organism>
<proteinExistence type="predicted"/>
<dbReference type="PANTHER" id="PTHR41913">
    <property type="entry name" value="DUF1684 DOMAIN-CONTAINING PROTEIN"/>
    <property type="match status" value="1"/>
</dbReference>
<keyword evidence="3" id="KW-1185">Reference proteome</keyword>
<dbReference type="PATRIC" id="fig|1678841.3.peg.2887"/>
<keyword evidence="1" id="KW-0732">Signal</keyword>
<dbReference type="InterPro" id="IPR012467">
    <property type="entry name" value="DUF1684"/>
</dbReference>
<dbReference type="Gene3D" id="6.10.250.1680">
    <property type="match status" value="1"/>
</dbReference>
<dbReference type="PANTHER" id="PTHR41913:SF1">
    <property type="entry name" value="DUF1684 DOMAIN-CONTAINING PROTEIN"/>
    <property type="match status" value="1"/>
</dbReference>
<reference evidence="2" key="1">
    <citation type="journal article" date="2015" name="Genome Announc.">
        <title>Draft Genome Sequence of Bacteroidales Strain TBC1, a Novel Isolate from a Methanogenic Wastewater Treatment System.</title>
        <authorList>
            <person name="Tourlousse D.M."/>
            <person name="Matsuura N."/>
            <person name="Sun L."/>
            <person name="Toyonaga M."/>
            <person name="Kuroda K."/>
            <person name="Ohashi A."/>
            <person name="Cruz R."/>
            <person name="Yamaguchi T."/>
            <person name="Sekiguchi Y."/>
        </authorList>
    </citation>
    <scope>NUCLEOTIDE SEQUENCE [LARGE SCALE GENOMIC DNA]</scope>
    <source>
        <strain evidence="2">TBC1</strain>
    </source>
</reference>
<dbReference type="AlphaFoldDB" id="A0A0S7C577"/>
<dbReference type="OrthoDB" id="5493262at2"/>
<evidence type="ECO:0008006" key="4">
    <source>
        <dbReference type="Google" id="ProtNLM"/>
    </source>
</evidence>